<sequence>MRPYEPRDLTDLYEICVRTGASGGDATGQYESDNLLGDIFAAPYATLEPELAYVVDTGDRVSGYLVGTANTSSFVERYREDWLPRFDARYPLVEPAVTAHQKMVARGHNPNSMITPGTELFPAHLHIDLLPQLQGQGLGRVLLRTLLAALRERDVPGVHLGVDINNLGARAFYSRLGFRPLPTDPTNEAVLGIRTDAEI</sequence>
<dbReference type="InterPro" id="IPR016181">
    <property type="entry name" value="Acyl_CoA_acyltransferase"/>
</dbReference>
<keyword evidence="2" id="KW-0808">Transferase</keyword>
<proteinExistence type="predicted"/>
<dbReference type="InterPro" id="IPR000182">
    <property type="entry name" value="GNAT_dom"/>
</dbReference>
<dbReference type="EMBL" id="SOHM01000029">
    <property type="protein sequence ID" value="TFD88640.1"/>
    <property type="molecule type" value="Genomic_DNA"/>
</dbReference>
<comment type="caution">
    <text evidence="2">The sequence shown here is derived from an EMBL/GenBank/DDBJ whole genome shotgun (WGS) entry which is preliminary data.</text>
</comment>
<dbReference type="Pfam" id="PF00583">
    <property type="entry name" value="Acetyltransf_1"/>
    <property type="match status" value="1"/>
</dbReference>
<evidence type="ECO:0000313" key="2">
    <source>
        <dbReference type="EMBL" id="TFD88640.1"/>
    </source>
</evidence>
<dbReference type="PANTHER" id="PTHR13170">
    <property type="entry name" value="O-GLCNACASE"/>
    <property type="match status" value="1"/>
</dbReference>
<dbReference type="PROSITE" id="PS51186">
    <property type="entry name" value="GNAT"/>
    <property type="match status" value="1"/>
</dbReference>
<name>A0A4R9BPT8_9MICO</name>
<dbReference type="Proteomes" id="UP000298468">
    <property type="component" value="Unassembled WGS sequence"/>
</dbReference>
<accession>A0A4R9BPT8</accession>
<dbReference type="OrthoDB" id="8593648at2"/>
<evidence type="ECO:0000313" key="3">
    <source>
        <dbReference type="Proteomes" id="UP000298468"/>
    </source>
</evidence>
<gene>
    <name evidence="2" type="ORF">E3T61_12090</name>
</gene>
<organism evidence="2 3">
    <name type="scientific">Cryobacterium lactosi</name>
    <dbReference type="NCBI Taxonomy" id="1259202"/>
    <lineage>
        <taxon>Bacteria</taxon>
        <taxon>Bacillati</taxon>
        <taxon>Actinomycetota</taxon>
        <taxon>Actinomycetes</taxon>
        <taxon>Micrococcales</taxon>
        <taxon>Microbacteriaceae</taxon>
        <taxon>Cryobacterium</taxon>
    </lineage>
</organism>
<dbReference type="SUPFAM" id="SSF55729">
    <property type="entry name" value="Acyl-CoA N-acyltransferases (Nat)"/>
    <property type="match status" value="1"/>
</dbReference>
<dbReference type="InterPro" id="IPR051822">
    <property type="entry name" value="Glycosyl_Hydrolase_84"/>
</dbReference>
<feature type="domain" description="N-acetyltransferase" evidence="1">
    <location>
        <begin position="1"/>
        <end position="197"/>
    </location>
</feature>
<dbReference type="Gene3D" id="3.40.630.30">
    <property type="match status" value="1"/>
</dbReference>
<dbReference type="PANTHER" id="PTHR13170:SF16">
    <property type="entry name" value="PROTEIN O-GLCNACASE"/>
    <property type="match status" value="1"/>
</dbReference>
<reference evidence="2 3" key="1">
    <citation type="submission" date="2019-03" db="EMBL/GenBank/DDBJ databases">
        <title>Genomics of glacier-inhabiting Cryobacterium strains.</title>
        <authorList>
            <person name="Liu Q."/>
            <person name="Xin Y.-H."/>
        </authorList>
    </citation>
    <scope>NUCLEOTIDE SEQUENCE [LARGE SCALE GENOMIC DNA]</scope>
    <source>
        <strain evidence="2 3">Sr59</strain>
    </source>
</reference>
<dbReference type="AlphaFoldDB" id="A0A4R9BPT8"/>
<keyword evidence="3" id="KW-1185">Reference proteome</keyword>
<protein>
    <submittedName>
        <fullName evidence="2">GNAT family N-acetyltransferase</fullName>
    </submittedName>
</protein>
<evidence type="ECO:0000259" key="1">
    <source>
        <dbReference type="PROSITE" id="PS51186"/>
    </source>
</evidence>
<dbReference type="GO" id="GO:0016747">
    <property type="term" value="F:acyltransferase activity, transferring groups other than amino-acyl groups"/>
    <property type="evidence" value="ECO:0007669"/>
    <property type="project" value="InterPro"/>
</dbReference>